<gene>
    <name evidence="11" type="ORF">C8D87_11426</name>
</gene>
<evidence type="ECO:0000256" key="9">
    <source>
        <dbReference type="ARBA" id="ARBA00031449"/>
    </source>
</evidence>
<dbReference type="InterPro" id="IPR007115">
    <property type="entry name" value="6-PTP_synth/QueD"/>
</dbReference>
<dbReference type="EC" id="4.1.2.50" evidence="4"/>
<evidence type="ECO:0000256" key="4">
    <source>
        <dbReference type="ARBA" id="ARBA00012982"/>
    </source>
</evidence>
<comment type="cofactor">
    <cofactor evidence="1">
        <name>Zn(2+)</name>
        <dbReference type="ChEBI" id="CHEBI:29105"/>
    </cofactor>
</comment>
<dbReference type="Proteomes" id="UP000248714">
    <property type="component" value="Unassembled WGS sequence"/>
</dbReference>
<evidence type="ECO:0000256" key="6">
    <source>
        <dbReference type="ARBA" id="ARBA00022723"/>
    </source>
</evidence>
<keyword evidence="8" id="KW-0456">Lyase</keyword>
<comment type="catalytic activity">
    <reaction evidence="10">
        <text>7,8-dihydroneopterin 3'-triphosphate + H2O = 6-carboxy-5,6,7,8-tetrahydropterin + triphosphate + acetaldehyde + 2 H(+)</text>
        <dbReference type="Rhea" id="RHEA:27966"/>
        <dbReference type="ChEBI" id="CHEBI:15343"/>
        <dbReference type="ChEBI" id="CHEBI:15377"/>
        <dbReference type="ChEBI" id="CHEBI:15378"/>
        <dbReference type="ChEBI" id="CHEBI:18036"/>
        <dbReference type="ChEBI" id="CHEBI:58462"/>
        <dbReference type="ChEBI" id="CHEBI:61032"/>
        <dbReference type="EC" id="4.1.2.50"/>
    </reaction>
</comment>
<dbReference type="Gene3D" id="3.30.479.10">
    <property type="entry name" value="6-pyruvoyl tetrahydropterin synthase/QueD"/>
    <property type="match status" value="2"/>
</dbReference>
<reference evidence="11 12" key="1">
    <citation type="submission" date="2018-06" db="EMBL/GenBank/DDBJ databases">
        <title>Genomic Encyclopedia of Type Strains, Phase IV (KMG-IV): sequencing the most valuable type-strain genomes for metagenomic binning, comparative biology and taxonomic classification.</title>
        <authorList>
            <person name="Goeker M."/>
        </authorList>
    </citation>
    <scope>NUCLEOTIDE SEQUENCE [LARGE SCALE GENOMIC DNA]</scope>
    <source>
        <strain evidence="11 12">DSM 45479</strain>
    </source>
</reference>
<evidence type="ECO:0000256" key="8">
    <source>
        <dbReference type="ARBA" id="ARBA00023239"/>
    </source>
</evidence>
<evidence type="ECO:0000313" key="11">
    <source>
        <dbReference type="EMBL" id="RAS59414.1"/>
    </source>
</evidence>
<evidence type="ECO:0000256" key="10">
    <source>
        <dbReference type="ARBA" id="ARBA00048807"/>
    </source>
</evidence>
<dbReference type="SUPFAM" id="SSF55620">
    <property type="entry name" value="Tetrahydrobiopterin biosynthesis enzymes-like"/>
    <property type="match status" value="2"/>
</dbReference>
<evidence type="ECO:0000313" key="12">
    <source>
        <dbReference type="Proteomes" id="UP000248714"/>
    </source>
</evidence>
<evidence type="ECO:0000256" key="2">
    <source>
        <dbReference type="ARBA" id="ARBA00005061"/>
    </source>
</evidence>
<evidence type="ECO:0000256" key="3">
    <source>
        <dbReference type="ARBA" id="ARBA00008900"/>
    </source>
</evidence>
<dbReference type="Pfam" id="PF01242">
    <property type="entry name" value="PTPS"/>
    <property type="match status" value="2"/>
</dbReference>
<proteinExistence type="inferred from homology"/>
<dbReference type="RefSeq" id="WP_146772036.1">
    <property type="nucleotide sequence ID" value="NZ_QLTT01000014.1"/>
</dbReference>
<evidence type="ECO:0000256" key="7">
    <source>
        <dbReference type="ARBA" id="ARBA00022833"/>
    </source>
</evidence>
<accession>A0ABX9DVV6</accession>
<dbReference type="InterPro" id="IPR038418">
    <property type="entry name" value="6-PTP_synth/QueD_sf"/>
</dbReference>
<keyword evidence="12" id="KW-1185">Reference proteome</keyword>
<sequence length="247" mass="26560">MAQHDAQRGGYRIGDRGFAFAAAHRAPCGPSAGQVHGHTFTVEVELVAPMLQAPGFVVDFAELAPVGEYLRSTLDHRDLDEVLPSVGNTDGIADHLSGWIGAHMPGPVAASLDAVRVVTGDPAVLDAGVAHRVRFEAAHRLHGLPDGHKCARLHGHSYMVDLRLHPDTGTVVRQRLSALVAEFIGERWDYQLLNDVVPVAPTSELLARELHEQLAVLAGQGDAAALAGVRVWESPRRWAEYTPGAVR</sequence>
<dbReference type="EMBL" id="QLTT01000014">
    <property type="protein sequence ID" value="RAS59414.1"/>
    <property type="molecule type" value="Genomic_DNA"/>
</dbReference>
<dbReference type="PANTHER" id="PTHR12589">
    <property type="entry name" value="PYRUVOYL TETRAHYDROBIOPTERIN SYNTHASE"/>
    <property type="match status" value="1"/>
</dbReference>
<evidence type="ECO:0000256" key="5">
    <source>
        <dbReference type="ARBA" id="ARBA00018141"/>
    </source>
</evidence>
<dbReference type="PANTHER" id="PTHR12589:SF7">
    <property type="entry name" value="6-PYRUVOYL TETRAHYDROBIOPTERIN SYNTHASE"/>
    <property type="match status" value="1"/>
</dbReference>
<protein>
    <recommendedName>
        <fullName evidence="5">6-carboxy-5,6,7,8-tetrahydropterin synthase</fullName>
        <ecNumber evidence="4">4.1.2.50</ecNumber>
    </recommendedName>
    <alternativeName>
        <fullName evidence="9">Queuosine biosynthesis protein QueD</fullName>
    </alternativeName>
</protein>
<name>A0ABX9DVV6_9PSEU</name>
<comment type="pathway">
    <text evidence="2">Purine metabolism; 7-cyano-7-deazaguanine biosynthesis.</text>
</comment>
<keyword evidence="6" id="KW-0479">Metal-binding</keyword>
<organism evidence="11 12">
    <name type="scientific">Lentzea atacamensis</name>
    <dbReference type="NCBI Taxonomy" id="531938"/>
    <lineage>
        <taxon>Bacteria</taxon>
        <taxon>Bacillati</taxon>
        <taxon>Actinomycetota</taxon>
        <taxon>Actinomycetes</taxon>
        <taxon>Pseudonocardiales</taxon>
        <taxon>Pseudonocardiaceae</taxon>
        <taxon>Lentzea</taxon>
    </lineage>
</organism>
<comment type="similarity">
    <text evidence="3">Belongs to the PTPS family. QueD subfamily.</text>
</comment>
<keyword evidence="7" id="KW-0862">Zinc</keyword>
<comment type="caution">
    <text evidence="11">The sequence shown here is derived from an EMBL/GenBank/DDBJ whole genome shotgun (WGS) entry which is preliminary data.</text>
</comment>
<evidence type="ECO:0000256" key="1">
    <source>
        <dbReference type="ARBA" id="ARBA00001947"/>
    </source>
</evidence>